<evidence type="ECO:0000313" key="1">
    <source>
        <dbReference type="EMBL" id="SDC96043.1"/>
    </source>
</evidence>
<evidence type="ECO:0000313" key="2">
    <source>
        <dbReference type="Proteomes" id="UP000199387"/>
    </source>
</evidence>
<dbReference type="Proteomes" id="UP000199387">
    <property type="component" value="Unassembled WGS sequence"/>
</dbReference>
<sequence length="339" mass="40191">MWNLFLLLENEAGVRRFLEQKYRAQGRERPEKAAFRAAQPLMFYVKQAREYYRAARMTDLFVRPLLTYYGMMTLSKALMLTVDPDYPANTAVMRHGVSTRKRKRADFRFFQDEVRVQREGLFPELARHWGWAELIGERWTMKDLFALIPELQDGYRQVFREESLYPVVVWPTASVGERGMPFFLEERILDRLHLTPRAFTHRLQAAGKGEAAFDWEEQADTHPSFRLFWHHPRVSHVDHWGEGFDHPFFREDAQGRYFFHPTDGSGLASCLPEIFVHYLLLFALSMLCRYEPPLWGEIIYGFASEERVLIEEFLQVTQRKFPNLVLNQLFEEKIVLVRS</sequence>
<proteinExistence type="predicted"/>
<protein>
    <submittedName>
        <fullName evidence="1">YaaC-like Protein</fullName>
    </submittedName>
</protein>
<gene>
    <name evidence="1" type="ORF">SAMN04488112_12416</name>
</gene>
<name>A0A1G6QUV2_9BACL</name>
<dbReference type="Pfam" id="PF14175">
    <property type="entry name" value="YaaC"/>
    <property type="match status" value="1"/>
</dbReference>
<organism evidence="1 2">
    <name type="scientific">Melghirimyces thermohalophilus</name>
    <dbReference type="NCBI Taxonomy" id="1236220"/>
    <lineage>
        <taxon>Bacteria</taxon>
        <taxon>Bacillati</taxon>
        <taxon>Bacillota</taxon>
        <taxon>Bacilli</taxon>
        <taxon>Bacillales</taxon>
        <taxon>Thermoactinomycetaceae</taxon>
        <taxon>Melghirimyces</taxon>
    </lineage>
</organism>
<reference evidence="1 2" key="1">
    <citation type="submission" date="2016-10" db="EMBL/GenBank/DDBJ databases">
        <authorList>
            <person name="de Groot N.N."/>
        </authorList>
    </citation>
    <scope>NUCLEOTIDE SEQUENCE [LARGE SCALE GENOMIC DNA]</scope>
    <source>
        <strain evidence="1 2">DSM 45514</strain>
    </source>
</reference>
<accession>A0A1G6QUV2</accession>
<dbReference type="EMBL" id="FMZA01000024">
    <property type="protein sequence ID" value="SDC96043.1"/>
    <property type="molecule type" value="Genomic_DNA"/>
</dbReference>
<dbReference type="InterPro" id="IPR026988">
    <property type="entry name" value="YaaC-like"/>
</dbReference>
<keyword evidence="2" id="KW-1185">Reference proteome</keyword>
<dbReference type="STRING" id="1236220.SAMN04488112_12416"/>
<dbReference type="AlphaFoldDB" id="A0A1G6QUV2"/>